<feature type="signal peptide" evidence="10">
    <location>
        <begin position="1"/>
        <end position="22"/>
    </location>
</feature>
<dbReference type="EC" id="3.4.24.70" evidence="8"/>
<dbReference type="RefSeq" id="WP_229793650.1">
    <property type="nucleotide sequence ID" value="NZ_BMXB01000002.1"/>
</dbReference>
<evidence type="ECO:0000256" key="9">
    <source>
        <dbReference type="RuleBase" id="RU003435"/>
    </source>
</evidence>
<keyword evidence="14" id="KW-1185">Reference proteome</keyword>
<comment type="catalytic activity">
    <reaction evidence="7">
        <text>Hydrolysis of oligopeptides, with broad specificity. Gly or Ala commonly occur as P1 or P1' residues, but more distant residues are also important, as is shown by the fact that Z-Gly-Pro-Gly-|-Gly-Pro-Ala is cleaved, but not Z-(Gly)(5).</text>
        <dbReference type="EC" id="3.4.24.70"/>
    </reaction>
</comment>
<dbReference type="AlphaFoldDB" id="A0A918SAH6"/>
<name>A0A918SAH6_9FLAO</name>
<protein>
    <recommendedName>
        <fullName evidence="8">oligopeptidase A</fullName>
        <ecNumber evidence="8">3.4.24.70</ecNumber>
    </recommendedName>
</protein>
<dbReference type="InterPro" id="IPR045090">
    <property type="entry name" value="Pept_M3A_M3B"/>
</dbReference>
<dbReference type="Gene3D" id="3.40.390.10">
    <property type="entry name" value="Collagenase (Catalytic Domain)"/>
    <property type="match status" value="1"/>
</dbReference>
<dbReference type="Pfam" id="PF01432">
    <property type="entry name" value="Peptidase_M3"/>
    <property type="match status" value="1"/>
</dbReference>
<evidence type="ECO:0000256" key="10">
    <source>
        <dbReference type="SAM" id="SignalP"/>
    </source>
</evidence>
<evidence type="ECO:0000256" key="2">
    <source>
        <dbReference type="ARBA" id="ARBA00022670"/>
    </source>
</evidence>
<dbReference type="SUPFAM" id="SSF55486">
    <property type="entry name" value="Metalloproteases ('zincins'), catalytic domain"/>
    <property type="match status" value="1"/>
</dbReference>
<dbReference type="InterPro" id="IPR024077">
    <property type="entry name" value="Neurolysin/TOP_dom2"/>
</dbReference>
<proteinExistence type="inferred from homology"/>
<dbReference type="GO" id="GO:0005829">
    <property type="term" value="C:cytosol"/>
    <property type="evidence" value="ECO:0007669"/>
    <property type="project" value="TreeGrafter"/>
</dbReference>
<organism evidence="13 14">
    <name type="scientific">Salinimicrobium marinum</name>
    <dbReference type="NCBI Taxonomy" id="680283"/>
    <lineage>
        <taxon>Bacteria</taxon>
        <taxon>Pseudomonadati</taxon>
        <taxon>Bacteroidota</taxon>
        <taxon>Flavobacteriia</taxon>
        <taxon>Flavobacteriales</taxon>
        <taxon>Flavobacteriaceae</taxon>
        <taxon>Salinimicrobium</taxon>
    </lineage>
</organism>
<evidence type="ECO:0000259" key="12">
    <source>
        <dbReference type="Pfam" id="PF19310"/>
    </source>
</evidence>
<dbReference type="Gene3D" id="1.20.1050.40">
    <property type="entry name" value="Endopeptidase. Chain P, domain 1"/>
    <property type="match status" value="1"/>
</dbReference>
<sequence length="738" mass="84266">MKMTVNRSATLALGLVSIFAVTGCGSGNRAETTEDVPSIVVQNPQIEENAMNNDLLKEWKGPYGGIPAFDEMQLEDLYPAIEKGMEMHLQEIESIANNPAAPTFENTIVAMEKSGEPLNRAFTYYGIWSSNVSSPEFRKIQEELSPKISEYSSKISQNEKLFQRIKTVYENSLENPLDAEQQRTIQLIYEEFAMEGADLNEKDKKRYAQINKELAQLYTQFSNNVLADEENYAVFLKEDQLSGLPESFVKAAAKAAADRGKPGEYAISNTRSSMDPFLTFSDERELRKEVWENYYSRGDNNDEFDNKEIIEDILKLRDERVELLGYDNFAQWRLQNRMAKTPQRAMELMEAVWPAALKRVEEEVADMQAVANAEGKDITIAPWDYRYYAEKVRKEKYDLDSDQVKQYLQLDKLTNALFYTAGELFNYSFEAVPEGSVPVFHEDVNVWEVTNKNTGEHVGLWYLDPYARKGKRSGAWATMYRSHSNIDEEKTVLASNNSNFVKPAPGEPALISWDDATTFFHEFGHALHFFSSEVKYPTLNSGVRDYTEFQSQLLERWLSTDEVINQFLVHHETGEPIPKELVAKIKKASTFNQGFATTEFLASALMDMKLHTTDPNDIDMDTFEEETLTELNMPAQIVMRHRTPHFGHVFSGEGYATGYYGYLWADVLTSDASEAFAEAPGGFYDEEMAERLVKYLFAPRNAMDPAEAYRLFRGRDANIDALMRDRGFPVPSEENNQN</sequence>
<evidence type="ECO:0000313" key="13">
    <source>
        <dbReference type="EMBL" id="GHA29298.1"/>
    </source>
</evidence>
<evidence type="ECO:0000256" key="1">
    <source>
        <dbReference type="ARBA" id="ARBA00006040"/>
    </source>
</evidence>
<evidence type="ECO:0000313" key="14">
    <source>
        <dbReference type="Proteomes" id="UP000610456"/>
    </source>
</evidence>
<dbReference type="InterPro" id="IPR024080">
    <property type="entry name" value="Neurolysin/TOP_N"/>
</dbReference>
<evidence type="ECO:0000256" key="3">
    <source>
        <dbReference type="ARBA" id="ARBA00022723"/>
    </source>
</evidence>
<dbReference type="GO" id="GO:0004222">
    <property type="term" value="F:metalloendopeptidase activity"/>
    <property type="evidence" value="ECO:0007669"/>
    <property type="project" value="UniProtKB-EC"/>
</dbReference>
<dbReference type="GO" id="GO:0046872">
    <property type="term" value="F:metal ion binding"/>
    <property type="evidence" value="ECO:0007669"/>
    <property type="project" value="UniProtKB-UniRule"/>
</dbReference>
<keyword evidence="4 9" id="KW-0378">Hydrolase</keyword>
<keyword evidence="2 9" id="KW-0645">Protease</keyword>
<dbReference type="InterPro" id="IPR034005">
    <property type="entry name" value="M3A_DCP"/>
</dbReference>
<dbReference type="InterPro" id="IPR045666">
    <property type="entry name" value="OpdA_N"/>
</dbReference>
<comment type="similarity">
    <text evidence="1 9">Belongs to the peptidase M3 family.</text>
</comment>
<keyword evidence="5 9" id="KW-0862">Zinc</keyword>
<feature type="chain" id="PRO_5037918273" description="oligopeptidase A" evidence="10">
    <location>
        <begin position="23"/>
        <end position="738"/>
    </location>
</feature>
<dbReference type="CDD" id="cd06456">
    <property type="entry name" value="M3A_DCP"/>
    <property type="match status" value="1"/>
</dbReference>
<dbReference type="PROSITE" id="PS51257">
    <property type="entry name" value="PROKAR_LIPOPROTEIN"/>
    <property type="match status" value="1"/>
</dbReference>
<keyword evidence="6 9" id="KW-0482">Metalloprotease</keyword>
<feature type="domain" description="Peptidase M3A/M3B catalytic" evidence="11">
    <location>
        <begin position="278"/>
        <end position="726"/>
    </location>
</feature>
<dbReference type="Pfam" id="PF19310">
    <property type="entry name" value="TOP_N"/>
    <property type="match status" value="1"/>
</dbReference>
<dbReference type="EMBL" id="BMXB01000002">
    <property type="protein sequence ID" value="GHA29298.1"/>
    <property type="molecule type" value="Genomic_DNA"/>
</dbReference>
<evidence type="ECO:0000256" key="7">
    <source>
        <dbReference type="ARBA" id="ARBA00024603"/>
    </source>
</evidence>
<keyword evidence="10" id="KW-0732">Signal</keyword>
<dbReference type="Gene3D" id="1.10.1370.10">
    <property type="entry name" value="Neurolysin, domain 3"/>
    <property type="match status" value="1"/>
</dbReference>
<evidence type="ECO:0000259" key="11">
    <source>
        <dbReference type="Pfam" id="PF01432"/>
    </source>
</evidence>
<evidence type="ECO:0000256" key="8">
    <source>
        <dbReference type="ARBA" id="ARBA00026100"/>
    </source>
</evidence>
<dbReference type="PANTHER" id="PTHR43660:SF1">
    <property type="entry name" value="DIPEPTIDYL CARBOXYPEPTIDASE"/>
    <property type="match status" value="1"/>
</dbReference>
<comment type="cofactor">
    <cofactor evidence="9">
        <name>Zn(2+)</name>
        <dbReference type="ChEBI" id="CHEBI:29105"/>
    </cofactor>
    <text evidence="9">Binds 1 zinc ion.</text>
</comment>
<dbReference type="GO" id="GO:0006508">
    <property type="term" value="P:proteolysis"/>
    <property type="evidence" value="ECO:0007669"/>
    <property type="project" value="UniProtKB-KW"/>
</dbReference>
<comment type="caution">
    <text evidence="13">The sequence shown here is derived from an EMBL/GenBank/DDBJ whole genome shotgun (WGS) entry which is preliminary data.</text>
</comment>
<feature type="domain" description="Oligopeptidase A N-terminal" evidence="12">
    <location>
        <begin position="85"/>
        <end position="203"/>
    </location>
</feature>
<reference evidence="13" key="1">
    <citation type="journal article" date="2014" name="Int. J. Syst. Evol. Microbiol.">
        <title>Complete genome sequence of Corynebacterium casei LMG S-19264T (=DSM 44701T), isolated from a smear-ripened cheese.</title>
        <authorList>
            <consortium name="US DOE Joint Genome Institute (JGI-PGF)"/>
            <person name="Walter F."/>
            <person name="Albersmeier A."/>
            <person name="Kalinowski J."/>
            <person name="Ruckert C."/>
        </authorList>
    </citation>
    <scope>NUCLEOTIDE SEQUENCE</scope>
    <source>
        <strain evidence="13">KCTC 12719</strain>
    </source>
</reference>
<dbReference type="GO" id="GO:0004180">
    <property type="term" value="F:carboxypeptidase activity"/>
    <property type="evidence" value="ECO:0007669"/>
    <property type="project" value="TreeGrafter"/>
</dbReference>
<dbReference type="InterPro" id="IPR024079">
    <property type="entry name" value="MetalloPept_cat_dom_sf"/>
</dbReference>
<keyword evidence="3 9" id="KW-0479">Metal-binding</keyword>
<evidence type="ECO:0000256" key="6">
    <source>
        <dbReference type="ARBA" id="ARBA00023049"/>
    </source>
</evidence>
<evidence type="ECO:0000256" key="4">
    <source>
        <dbReference type="ARBA" id="ARBA00022801"/>
    </source>
</evidence>
<evidence type="ECO:0000256" key="5">
    <source>
        <dbReference type="ARBA" id="ARBA00022833"/>
    </source>
</evidence>
<dbReference type="PANTHER" id="PTHR43660">
    <property type="entry name" value="DIPEPTIDYL CARBOXYPEPTIDASE"/>
    <property type="match status" value="1"/>
</dbReference>
<dbReference type="InterPro" id="IPR001567">
    <property type="entry name" value="Pept_M3A_M3B_dom"/>
</dbReference>
<reference evidence="13" key="2">
    <citation type="submission" date="2020-09" db="EMBL/GenBank/DDBJ databases">
        <authorList>
            <person name="Sun Q."/>
            <person name="Kim S."/>
        </authorList>
    </citation>
    <scope>NUCLEOTIDE SEQUENCE</scope>
    <source>
        <strain evidence="13">KCTC 12719</strain>
    </source>
</reference>
<dbReference type="Proteomes" id="UP000610456">
    <property type="component" value="Unassembled WGS sequence"/>
</dbReference>
<accession>A0A918SAH6</accession>
<gene>
    <name evidence="13" type="ORF">GCM10007103_08140</name>
</gene>